<sequence>MRKKDFRLLRDEEIVKLLKIAEESKEENLTLYRKARVVLLRNQGKTINEIAGEVGITKQNVLYILKQFEKDGVDGLIVKRRGRKKKFMGEDRDKIIDLVKNFAPFEFGIEKNYWTLSTIVRALRKIYNVKISQNTIRKILIESGIDLKSQRNKFKKQRLIDHLRA</sequence>
<dbReference type="AlphaFoldDB" id="A0A0P1P036"/>
<dbReference type="CDD" id="cd00090">
    <property type="entry name" value="HTH_ARSR"/>
    <property type="match status" value="1"/>
</dbReference>
<protein>
    <submittedName>
        <fullName evidence="1">Transposase</fullName>
    </submittedName>
</protein>
<dbReference type="EMBL" id="CZVW01000026">
    <property type="protein sequence ID" value="CUT04686.1"/>
    <property type="molecule type" value="Genomic_DNA"/>
</dbReference>
<proteinExistence type="predicted"/>
<dbReference type="OrthoDB" id="9799359at2"/>
<dbReference type="GO" id="GO:0006355">
    <property type="term" value="P:regulation of DNA-templated transcription"/>
    <property type="evidence" value="ECO:0007669"/>
    <property type="project" value="UniProtKB-ARBA"/>
</dbReference>
<dbReference type="Pfam" id="PF13565">
    <property type="entry name" value="HTH_32"/>
    <property type="match status" value="1"/>
</dbReference>
<dbReference type="Gene3D" id="1.10.10.60">
    <property type="entry name" value="Homeodomain-like"/>
    <property type="match status" value="1"/>
</dbReference>
<organism evidence="1 2">
    <name type="scientific">Candidatus Chryseopegocella kryptomonas</name>
    <dbReference type="NCBI Taxonomy" id="1633643"/>
    <lineage>
        <taxon>Bacteria</taxon>
        <taxon>Pseudomonadati</taxon>
        <taxon>Candidatus Kryptoniota</taxon>
        <taxon>Candidatus Chryseopegocella</taxon>
    </lineage>
</organism>
<dbReference type="InterPro" id="IPR009057">
    <property type="entry name" value="Homeodomain-like_sf"/>
</dbReference>
<dbReference type="InterPro" id="IPR011991">
    <property type="entry name" value="ArsR-like_HTH"/>
</dbReference>
<dbReference type="RefSeq" id="WP_143713955.1">
    <property type="nucleotide sequence ID" value="NZ_CZVW01000026.1"/>
</dbReference>
<dbReference type="SUPFAM" id="SSF46689">
    <property type="entry name" value="Homeodomain-like"/>
    <property type="match status" value="1"/>
</dbReference>
<accession>A0A0P1P036</accession>
<dbReference type="Proteomes" id="UP000199197">
    <property type="component" value="Unassembled WGS sequence"/>
</dbReference>
<keyword evidence="2" id="KW-1185">Reference proteome</keyword>
<name>A0A0P1P036_9BACT</name>
<reference evidence="2" key="1">
    <citation type="submission" date="2015-11" db="EMBL/GenBank/DDBJ databases">
        <authorList>
            <person name="Varghese N."/>
        </authorList>
    </citation>
    <scope>NUCLEOTIDE SEQUENCE [LARGE SCALE GENOMIC DNA]</scope>
    <source>
        <strain evidence="2">JGI-23</strain>
    </source>
</reference>
<evidence type="ECO:0000313" key="2">
    <source>
        <dbReference type="Proteomes" id="UP000199197"/>
    </source>
</evidence>
<gene>
    <name evidence="1" type="ORF">JGI23_01781</name>
</gene>
<evidence type="ECO:0000313" key="1">
    <source>
        <dbReference type="EMBL" id="CUT04686.1"/>
    </source>
</evidence>